<dbReference type="PROSITE" id="PS51257">
    <property type="entry name" value="PROKAR_LIPOPROTEIN"/>
    <property type="match status" value="1"/>
</dbReference>
<proteinExistence type="predicted"/>
<organism evidence="1 2">
    <name type="scientific">Shewanella jiangmenensis</name>
    <dbReference type="NCBI Taxonomy" id="2837387"/>
    <lineage>
        <taxon>Bacteria</taxon>
        <taxon>Pseudomonadati</taxon>
        <taxon>Pseudomonadota</taxon>
        <taxon>Gammaproteobacteria</taxon>
        <taxon>Alteromonadales</taxon>
        <taxon>Shewanellaceae</taxon>
        <taxon>Shewanella</taxon>
    </lineage>
</organism>
<protein>
    <submittedName>
        <fullName evidence="1">Uncharacterized protein</fullName>
    </submittedName>
</protein>
<evidence type="ECO:0000313" key="1">
    <source>
        <dbReference type="EMBL" id="MBT1443989.1"/>
    </source>
</evidence>
<evidence type="ECO:0000313" key="2">
    <source>
        <dbReference type="Proteomes" id="UP001195903"/>
    </source>
</evidence>
<accession>A0ABS5V2T4</accession>
<keyword evidence="2" id="KW-1185">Reference proteome</keyword>
<dbReference type="RefSeq" id="WP_214506132.1">
    <property type="nucleotide sequence ID" value="NZ_JAHEPS010000001.1"/>
</dbReference>
<sequence>MVMVRAWAWMPLLLGLACVAFLAGSAFFAYQTGCAADLKTGGVGNIQLAFHYGDLGAGCFWPACSAALPESCC</sequence>
<gene>
    <name evidence="1" type="ORF">KJI95_05545</name>
</gene>
<reference evidence="1 2" key="1">
    <citation type="submission" date="2021-05" db="EMBL/GenBank/DDBJ databases">
        <title>Shewanella sp. JM162201.</title>
        <authorList>
            <person name="Xu S."/>
            <person name="Li A."/>
        </authorList>
    </citation>
    <scope>NUCLEOTIDE SEQUENCE [LARGE SCALE GENOMIC DNA]</scope>
    <source>
        <strain evidence="1 2">JM162201</strain>
    </source>
</reference>
<comment type="caution">
    <text evidence="1">The sequence shown here is derived from an EMBL/GenBank/DDBJ whole genome shotgun (WGS) entry which is preliminary data.</text>
</comment>
<dbReference type="EMBL" id="JAHEPS010000001">
    <property type="protein sequence ID" value="MBT1443989.1"/>
    <property type="molecule type" value="Genomic_DNA"/>
</dbReference>
<name>A0ABS5V2T4_9GAMM</name>
<dbReference type="Proteomes" id="UP001195903">
    <property type="component" value="Unassembled WGS sequence"/>
</dbReference>